<dbReference type="PANTHER" id="PTHR35807:SF3">
    <property type="entry name" value="BLL5740 PROTEIN"/>
    <property type="match status" value="1"/>
</dbReference>
<evidence type="ECO:0000313" key="5">
    <source>
        <dbReference type="Proteomes" id="UP000649739"/>
    </source>
</evidence>
<keyword evidence="2" id="KW-0812">Transmembrane</keyword>
<keyword evidence="2" id="KW-0472">Membrane</keyword>
<dbReference type="InterPro" id="IPR036388">
    <property type="entry name" value="WH-like_DNA-bd_sf"/>
</dbReference>
<accession>A0A8J3FC50</accession>
<reference evidence="4" key="2">
    <citation type="submission" date="2020-09" db="EMBL/GenBank/DDBJ databases">
        <authorList>
            <person name="Sun Q."/>
            <person name="Ohkuma M."/>
        </authorList>
    </citation>
    <scope>NUCLEOTIDE SEQUENCE</scope>
    <source>
        <strain evidence="4">JCM 3090</strain>
    </source>
</reference>
<dbReference type="InterPro" id="IPR036779">
    <property type="entry name" value="LysM_dom_sf"/>
</dbReference>
<dbReference type="Pfam" id="PF03704">
    <property type="entry name" value="BTAD"/>
    <property type="match status" value="1"/>
</dbReference>
<protein>
    <recommendedName>
        <fullName evidence="3">Bacterial transcriptional activator domain-containing protein</fullName>
    </recommendedName>
</protein>
<dbReference type="InterPro" id="IPR005158">
    <property type="entry name" value="BTAD"/>
</dbReference>
<feature type="transmembrane region" description="Helical" evidence="2">
    <location>
        <begin position="53"/>
        <end position="78"/>
    </location>
</feature>
<name>A0A8J3FC50_9ACTN</name>
<feature type="region of interest" description="Disordered" evidence="1">
    <location>
        <begin position="763"/>
        <end position="830"/>
    </location>
</feature>
<dbReference type="Gene3D" id="1.10.10.10">
    <property type="entry name" value="Winged helix-like DNA-binding domain superfamily/Winged helix DNA-binding domain"/>
    <property type="match status" value="1"/>
</dbReference>
<dbReference type="InterPro" id="IPR051677">
    <property type="entry name" value="AfsR-DnrI-RedD_regulator"/>
</dbReference>
<dbReference type="EMBL" id="BMQB01000003">
    <property type="protein sequence ID" value="GGJ89850.1"/>
    <property type="molecule type" value="Genomic_DNA"/>
</dbReference>
<keyword evidence="5" id="KW-1185">Reference proteome</keyword>
<evidence type="ECO:0000256" key="2">
    <source>
        <dbReference type="SAM" id="Phobius"/>
    </source>
</evidence>
<proteinExistence type="predicted"/>
<dbReference type="Gene3D" id="1.25.40.10">
    <property type="entry name" value="Tetratricopeptide repeat domain"/>
    <property type="match status" value="1"/>
</dbReference>
<dbReference type="Pfam" id="PF01476">
    <property type="entry name" value="LysM"/>
    <property type="match status" value="1"/>
</dbReference>
<evidence type="ECO:0000259" key="3">
    <source>
        <dbReference type="SMART" id="SM01043"/>
    </source>
</evidence>
<feature type="compositionally biased region" description="Pro residues" evidence="1">
    <location>
        <begin position="317"/>
        <end position="357"/>
    </location>
</feature>
<evidence type="ECO:0000313" key="4">
    <source>
        <dbReference type="EMBL" id="GGJ89850.1"/>
    </source>
</evidence>
<feature type="compositionally biased region" description="Low complexity" evidence="1">
    <location>
        <begin position="362"/>
        <end position="394"/>
    </location>
</feature>
<dbReference type="InterPro" id="IPR011990">
    <property type="entry name" value="TPR-like_helical_dom_sf"/>
</dbReference>
<feature type="region of interest" description="Disordered" evidence="1">
    <location>
        <begin position="692"/>
        <end position="714"/>
    </location>
</feature>
<evidence type="ECO:0000256" key="1">
    <source>
        <dbReference type="SAM" id="MobiDB-lite"/>
    </source>
</evidence>
<dbReference type="Gene3D" id="3.10.350.10">
    <property type="entry name" value="LysM domain"/>
    <property type="match status" value="2"/>
</dbReference>
<gene>
    <name evidence="4" type="ORF">GCM10010123_19570</name>
</gene>
<comment type="caution">
    <text evidence="4">The sequence shown here is derived from an EMBL/GenBank/DDBJ whole genome shotgun (WGS) entry which is preliminary data.</text>
</comment>
<feature type="domain" description="Bacterial transcriptional activator" evidence="3">
    <location>
        <begin position="930"/>
        <end position="1069"/>
    </location>
</feature>
<feature type="transmembrane region" description="Helical" evidence="2">
    <location>
        <begin position="98"/>
        <end position="118"/>
    </location>
</feature>
<reference evidence="4" key="1">
    <citation type="journal article" date="2014" name="Int. J. Syst. Evol. Microbiol.">
        <title>Complete genome sequence of Corynebacterium casei LMG S-19264T (=DSM 44701T), isolated from a smear-ripened cheese.</title>
        <authorList>
            <consortium name="US DOE Joint Genome Institute (JGI-PGF)"/>
            <person name="Walter F."/>
            <person name="Albersmeier A."/>
            <person name="Kalinowski J."/>
            <person name="Ruckert C."/>
        </authorList>
    </citation>
    <scope>NUCLEOTIDE SEQUENCE</scope>
    <source>
        <strain evidence="4">JCM 3090</strain>
    </source>
</reference>
<dbReference type="SMART" id="SM01043">
    <property type="entry name" value="BTAD"/>
    <property type="match status" value="1"/>
</dbReference>
<keyword evidence="2" id="KW-1133">Transmembrane helix</keyword>
<dbReference type="PANTHER" id="PTHR35807">
    <property type="entry name" value="TRANSCRIPTIONAL REGULATOR REDD-RELATED"/>
    <property type="match status" value="1"/>
</dbReference>
<feature type="compositionally biased region" description="Acidic residues" evidence="1">
    <location>
        <begin position="813"/>
        <end position="827"/>
    </location>
</feature>
<dbReference type="Proteomes" id="UP000649739">
    <property type="component" value="Unassembled WGS sequence"/>
</dbReference>
<sequence>MLTRIIKAAGALAAMAAILAGAPFALLHLGTNPWTAATWAGQHLFDVDHSNTVLLGAITLVGWIAWLTFVQAFVAALLDYLRPGGRPIPAISAQRALFTVLLGAVLTTTATAGSWGTAASLPAPPDRPAAVALHDAATPTPVQGDRAPVVHQGPGADRGDALVHTVQRGEHLLDLAERYYGSADEFGRIVAANAGVTQPDGRALQHGQTLIREGWQLRIPHPSHGLHDADSVEVQAGTITLVANQQAHEVQVKRGDNLFTLAQRWLGDGDRWPEIYKLNKHRHFDDGRTLHTPRLIHPGWTLDLPDDARPPGHTKPTTPPDQPKPPADPTQPAEPAPTTPPAPTAPTTPPPATPTPGGPGDDGVVTVPPAQTRPTDTPTATPAPQRPTQPASSPVGIDLPGGGWVDVGLAAALAGVGALVWAHRRRRYRPGRGHGLRRADPDLRPLPALIRHLRARLTPTPTAPATDSAEPIEAWVDDLKAPTADDPAVPVTADLPQHPDMDELVAAGTDDVDQDLAVVNAGDAQPVAPAITGQHADLWPTAGLGLTGPGAHAAARGMLVAALAAGQPDLPHSRTRVIITAGTLASLLGANAVRVPESGRLEVTAGLEEALVEVEQEALCRARLCQEHDVFSIADLRERTDAEDLPPLLLITDVGGAPEQTRIAWSLSHHYRLDIHGVLLGGWTHGDTVQVDADGTTSRPDRGGVAERHRHGHGADLGRLAVMDEDQTLAALTTLAEAHNGEPAPDPHPEAPAVTLAGVPVRNDEKADPTAGDGTPEPDADDATVPERDDDGSPTRAPINGHPVPAVTAAASGDDEPQPQDSDDDPAPADGRVRVMLLGRPTLPDYQRPGKLGGRGRALELLAYLAVNGGETSVDAVLEDLVPDATFSKAKQRLAAAVYSFRQAMRDFGDGEFLDRDERRVGLRRDRFDIDVWRMRDNLTKAKAAHSSVQRVRLLRRAVAAYGGTFAEGENKWDWADLPREAVRRDHIDIVLALAQELAAQPHDALAVLEPAIAAHPHTEVLYQEAMRAHAALGDETGIKRVRRDLTRALESIDAEPEDDTRALAAQLLAEVARRAGRQGRGDRR</sequence>
<dbReference type="InterPro" id="IPR018392">
    <property type="entry name" value="LysM"/>
</dbReference>
<dbReference type="RefSeq" id="WP_189169738.1">
    <property type="nucleotide sequence ID" value="NZ_BMQB01000003.1"/>
</dbReference>
<feature type="region of interest" description="Disordered" evidence="1">
    <location>
        <begin position="293"/>
        <end position="397"/>
    </location>
</feature>
<organism evidence="4 5">
    <name type="scientific">Pilimelia anulata</name>
    <dbReference type="NCBI Taxonomy" id="53371"/>
    <lineage>
        <taxon>Bacteria</taxon>
        <taxon>Bacillati</taxon>
        <taxon>Actinomycetota</taxon>
        <taxon>Actinomycetes</taxon>
        <taxon>Micromonosporales</taxon>
        <taxon>Micromonosporaceae</taxon>
        <taxon>Pilimelia</taxon>
    </lineage>
</organism>
<dbReference type="AlphaFoldDB" id="A0A8J3FC50"/>